<sequence>MDATEGIEKPARPPPPPTSAKASSSAAGTARPRRKFIGTASSSSKGSSSSRTTVRRVANQVPDDILNDPQLNAAIAGLPGNYNFEIHKTIHHIRRDGVKTVALQMPEGLMMYGCAIADIVETFTGALPMLLADVTYGACCIDDYTAKEMGAEMIVHYGHSCLIPVSQTTLKTLYVFVEIAIDTPHLSLSVRRNFPSSRSAFERIILGASSAEPGGKVPISLEESDETLRDGNTSSSGPITETEEGGREEEKPTRLALVSTIQFVAAIQALKTDLEKAMPPLEREEAISQEDKEKNEMLAKVKRGDIGVWRGKYDVTIPQVRPLSPGEVLGCTAPKLGDTDALIYVGDGRFHLESIMIANPTVPAFRYDPYSKKFTRETYEHTEMRGIRGDAVKEARKGLVQHGSGSWAVLLGTLGRQGSLAVLKSVTAALPPDSVPPLLLLLSELSPAKLALLPPDQISTFIQTSCPRLSIDWGYAFSRPLLSPYEASVASGRIRGWGGLTLDPVNKAQAAIAGASSATDGKDKGAGDYPMDFYADASLGPWTPRHKVKV</sequence>
<dbReference type="STRING" id="1296120.A0A1B9GLG9"/>
<dbReference type="PANTHER" id="PTHR10762:SF1">
    <property type="entry name" value="2-(3-AMINO-3-CARBOXYPROPYL)HISTIDINE SYNTHASE SUBUNIT 1"/>
    <property type="match status" value="1"/>
</dbReference>
<accession>A0A1B9GLG9</accession>
<dbReference type="Gene3D" id="3.40.50.11850">
    <property type="entry name" value="Diphthamide synthesis DPH1/DPH2 domain 2"/>
    <property type="match status" value="1"/>
</dbReference>
<comment type="cofactor">
    <cofactor evidence="1">
        <name>[4Fe-4S] cluster</name>
        <dbReference type="ChEBI" id="CHEBI:49883"/>
    </cofactor>
</comment>
<dbReference type="OrthoDB" id="1649088at2759"/>
<keyword evidence="11" id="KW-0411">Iron-sulfur</keyword>
<evidence type="ECO:0000256" key="8">
    <source>
        <dbReference type="ARBA" id="ARBA00022691"/>
    </source>
</evidence>
<feature type="region of interest" description="Disordered" evidence="18">
    <location>
        <begin position="215"/>
        <end position="251"/>
    </location>
</feature>
<reference evidence="20" key="2">
    <citation type="submission" date="2013-12" db="EMBL/GenBank/DDBJ databases">
        <title>Evolution of pathogenesis and genome organization in the Tremellales.</title>
        <authorList>
            <person name="Cuomo C."/>
            <person name="Litvintseva A."/>
            <person name="Heitman J."/>
            <person name="Chen Y."/>
            <person name="Sun S."/>
            <person name="Springer D."/>
            <person name="Dromer F."/>
            <person name="Young S."/>
            <person name="Zeng Q."/>
            <person name="Chapman S."/>
            <person name="Gujja S."/>
            <person name="Saif S."/>
            <person name="Birren B."/>
        </authorList>
    </citation>
    <scope>NUCLEOTIDE SEQUENCE [LARGE SCALE GENOMIC DNA]</scope>
    <source>
        <strain evidence="20">BCC8398</strain>
    </source>
</reference>
<evidence type="ECO:0000313" key="19">
    <source>
        <dbReference type="EMBL" id="OCF31745.1"/>
    </source>
</evidence>
<organism evidence="19 20">
    <name type="scientific">Kwoniella heveanensis BCC8398</name>
    <dbReference type="NCBI Taxonomy" id="1296120"/>
    <lineage>
        <taxon>Eukaryota</taxon>
        <taxon>Fungi</taxon>
        <taxon>Dikarya</taxon>
        <taxon>Basidiomycota</taxon>
        <taxon>Agaricomycotina</taxon>
        <taxon>Tremellomycetes</taxon>
        <taxon>Tremellales</taxon>
        <taxon>Cryptococcaceae</taxon>
        <taxon>Kwoniella</taxon>
    </lineage>
</organism>
<dbReference type="GO" id="GO:0090560">
    <property type="term" value="F:2-(3-amino-3-carboxypropyl)histidine synthase activity"/>
    <property type="evidence" value="ECO:0007669"/>
    <property type="project" value="UniProtKB-EC"/>
</dbReference>
<feature type="compositionally biased region" description="Low complexity" evidence="18">
    <location>
        <begin position="19"/>
        <end position="30"/>
    </location>
</feature>
<dbReference type="PIRSF" id="PIRSF004967">
    <property type="entry name" value="DPH1"/>
    <property type="match status" value="1"/>
</dbReference>
<evidence type="ECO:0000256" key="6">
    <source>
        <dbReference type="ARBA" id="ARBA00022490"/>
    </source>
</evidence>
<evidence type="ECO:0000256" key="17">
    <source>
        <dbReference type="ARBA" id="ARBA00060338"/>
    </source>
</evidence>
<evidence type="ECO:0000256" key="11">
    <source>
        <dbReference type="ARBA" id="ARBA00023014"/>
    </source>
</evidence>
<keyword evidence="10" id="KW-0408">Iron</keyword>
<name>A0A1B9GLG9_9TREE</name>
<evidence type="ECO:0000256" key="5">
    <source>
        <dbReference type="ARBA" id="ARBA00021915"/>
    </source>
</evidence>
<evidence type="ECO:0000256" key="2">
    <source>
        <dbReference type="ARBA" id="ARBA00005156"/>
    </source>
</evidence>
<evidence type="ECO:0000256" key="4">
    <source>
        <dbReference type="ARBA" id="ARBA00012221"/>
    </source>
</evidence>
<evidence type="ECO:0000256" key="14">
    <source>
        <dbReference type="ARBA" id="ARBA00032789"/>
    </source>
</evidence>
<comment type="function">
    <text evidence="17">Catalyzes the first step of diphthamide biosynthesis, a post-translational modification of histidine which occurs in elongation factor 2. DPH1 and DPH2 transfer a 3-amino-3-carboxypropyl (ACP) group from S-adenosyl-L-methionine (SAM) to a histidine residue, the reaction is assisted by a reduction system comprising DPH3 and a NADH-dependent reductase, predominantly CBR1.</text>
</comment>
<dbReference type="Gene3D" id="3.40.50.11840">
    <property type="entry name" value="Diphthamide synthesis DPH1/DPH2 domain 1"/>
    <property type="match status" value="1"/>
</dbReference>
<dbReference type="EMBL" id="KV700131">
    <property type="protein sequence ID" value="OCF31745.1"/>
    <property type="molecule type" value="Genomic_DNA"/>
</dbReference>
<dbReference type="PANTHER" id="PTHR10762">
    <property type="entry name" value="DIPHTHAMIDE BIOSYNTHESIS PROTEIN"/>
    <property type="match status" value="1"/>
</dbReference>
<feature type="compositionally biased region" description="Basic and acidic residues" evidence="18">
    <location>
        <begin position="1"/>
        <end position="11"/>
    </location>
</feature>
<dbReference type="GO" id="GO:0046872">
    <property type="term" value="F:metal ion binding"/>
    <property type="evidence" value="ECO:0007669"/>
    <property type="project" value="UniProtKB-KW"/>
</dbReference>
<proteinExistence type="inferred from homology"/>
<dbReference type="InterPro" id="IPR016435">
    <property type="entry name" value="DPH1/DPH2"/>
</dbReference>
<reference evidence="19 20" key="1">
    <citation type="submission" date="2013-07" db="EMBL/GenBank/DDBJ databases">
        <title>The Genome Sequence of Cryptococcus heveanensis BCC8398.</title>
        <authorList>
            <consortium name="The Broad Institute Genome Sequencing Platform"/>
            <person name="Cuomo C."/>
            <person name="Litvintseva A."/>
            <person name="Chen Y."/>
            <person name="Heitman J."/>
            <person name="Sun S."/>
            <person name="Springer D."/>
            <person name="Dromer F."/>
            <person name="Young S.K."/>
            <person name="Zeng Q."/>
            <person name="Gargeya S."/>
            <person name="Fitzgerald M."/>
            <person name="Abouelleil A."/>
            <person name="Alvarado L."/>
            <person name="Berlin A.M."/>
            <person name="Chapman S.B."/>
            <person name="Dewar J."/>
            <person name="Goldberg J."/>
            <person name="Griggs A."/>
            <person name="Gujja S."/>
            <person name="Hansen M."/>
            <person name="Howarth C."/>
            <person name="Imamovic A."/>
            <person name="Larimer J."/>
            <person name="McCowan C."/>
            <person name="Murphy C."/>
            <person name="Pearson M."/>
            <person name="Priest M."/>
            <person name="Roberts A."/>
            <person name="Saif S."/>
            <person name="Shea T."/>
            <person name="Sykes S."/>
            <person name="Wortman J."/>
            <person name="Nusbaum C."/>
            <person name="Birren B."/>
        </authorList>
    </citation>
    <scope>NUCLEOTIDE SEQUENCE [LARGE SCALE GENOMIC DNA]</scope>
    <source>
        <strain evidence="19 20">BCC8398</strain>
    </source>
</reference>
<evidence type="ECO:0000256" key="7">
    <source>
        <dbReference type="ARBA" id="ARBA00022679"/>
    </source>
</evidence>
<evidence type="ECO:0000256" key="15">
    <source>
        <dbReference type="ARBA" id="ARBA00034128"/>
    </source>
</evidence>
<comment type="pathway">
    <text evidence="2">Protein modification; peptidyl-diphthamide biosynthesis.</text>
</comment>
<evidence type="ECO:0000256" key="18">
    <source>
        <dbReference type="SAM" id="MobiDB-lite"/>
    </source>
</evidence>
<evidence type="ECO:0000256" key="13">
    <source>
        <dbReference type="ARBA" id="ARBA00032574"/>
    </source>
</evidence>
<dbReference type="EC" id="2.5.1.108" evidence="4"/>
<dbReference type="InterPro" id="IPR035435">
    <property type="entry name" value="DPH1/DPH2_euk_archaea"/>
</dbReference>
<dbReference type="GO" id="GO:0017183">
    <property type="term" value="P:protein histidyl modification to diphthamide"/>
    <property type="evidence" value="ECO:0007669"/>
    <property type="project" value="UniProtKB-UniPathway"/>
</dbReference>
<dbReference type="AlphaFoldDB" id="A0A1B9GLG9"/>
<keyword evidence="20" id="KW-1185">Reference proteome</keyword>
<protein>
    <recommendedName>
        <fullName evidence="5">2-(3-amino-3-carboxypropyl)histidine synthase subunit 1</fullName>
        <ecNumber evidence="4">2.5.1.108</ecNumber>
    </recommendedName>
    <alternativeName>
        <fullName evidence="13">Diphthamide biosynthesis protein 1</fullName>
    </alternativeName>
    <alternativeName>
        <fullName evidence="14">Diphtheria toxin resistance protein 1</fullName>
    </alternativeName>
    <alternativeName>
        <fullName evidence="12">S-adenosyl-L-methionine:L-histidine 3-amino-3-carboxypropyltransferase 1</fullName>
    </alternativeName>
</protein>
<feature type="compositionally biased region" description="Polar residues" evidence="18">
    <location>
        <begin position="230"/>
        <end position="239"/>
    </location>
</feature>
<dbReference type="Gene3D" id="3.40.50.11860">
    <property type="entry name" value="Diphthamide synthesis DPH1/DPH2 domain 3"/>
    <property type="match status" value="1"/>
</dbReference>
<dbReference type="InterPro" id="IPR042265">
    <property type="entry name" value="DPH1/DPH2_3"/>
</dbReference>
<dbReference type="Pfam" id="PF01866">
    <property type="entry name" value="Diphthamide_syn"/>
    <property type="match status" value="2"/>
</dbReference>
<keyword evidence="8" id="KW-0949">S-adenosyl-L-methionine</keyword>
<comment type="subunit">
    <text evidence="15">Component of the 2-(3-amino-3-carboxypropyl)histidine synthase complex composed of DPH1, DPH2, DPH3 and a NADH-dependent reductase, predominantly CBR1.</text>
</comment>
<dbReference type="SFLD" id="SFLDS00032">
    <property type="entry name" value="Radical_SAM_3-amino-3-carboxyp"/>
    <property type="match status" value="1"/>
</dbReference>
<feature type="compositionally biased region" description="Low complexity" evidence="18">
    <location>
        <begin position="41"/>
        <end position="50"/>
    </location>
</feature>
<evidence type="ECO:0000256" key="12">
    <source>
        <dbReference type="ARBA" id="ARBA00031690"/>
    </source>
</evidence>
<evidence type="ECO:0000256" key="10">
    <source>
        <dbReference type="ARBA" id="ARBA00023004"/>
    </source>
</evidence>
<dbReference type="NCBIfam" id="TIGR00322">
    <property type="entry name" value="diphth2_R"/>
    <property type="match status" value="2"/>
</dbReference>
<evidence type="ECO:0000256" key="3">
    <source>
        <dbReference type="ARBA" id="ARBA00010173"/>
    </source>
</evidence>
<comment type="similarity">
    <text evidence="3">Belongs to the DPH1/DPH2 family. DPH1 subfamily.</text>
</comment>
<dbReference type="InterPro" id="IPR042264">
    <property type="entry name" value="DPH1/DPH2_2"/>
</dbReference>
<dbReference type="InterPro" id="IPR042263">
    <property type="entry name" value="DPH1/DPH2_1"/>
</dbReference>
<comment type="catalytic activity">
    <reaction evidence="16">
        <text>L-histidyl-[translation elongation factor 2] + S-adenosyl-L-methionine = 2-[(3S)-amino-3-carboxypropyl]-L-histidyl-[translation elongation factor 2] + S-methyl-5'-thioadenosine + H(+)</text>
        <dbReference type="Rhea" id="RHEA:36783"/>
        <dbReference type="Rhea" id="RHEA-COMP:9748"/>
        <dbReference type="Rhea" id="RHEA-COMP:9749"/>
        <dbReference type="ChEBI" id="CHEBI:15378"/>
        <dbReference type="ChEBI" id="CHEBI:17509"/>
        <dbReference type="ChEBI" id="CHEBI:29979"/>
        <dbReference type="ChEBI" id="CHEBI:59789"/>
        <dbReference type="ChEBI" id="CHEBI:73995"/>
        <dbReference type="EC" id="2.5.1.108"/>
    </reaction>
</comment>
<gene>
    <name evidence="19" type="ORF">I316_06552</name>
</gene>
<dbReference type="FunFam" id="3.40.50.11850:FF:000006">
    <property type="entry name" value="2-(3-amino-3-carboxypropyl)histidine synthase subunit 1"/>
    <property type="match status" value="1"/>
</dbReference>
<evidence type="ECO:0000256" key="9">
    <source>
        <dbReference type="ARBA" id="ARBA00022723"/>
    </source>
</evidence>
<dbReference type="GO" id="GO:0051536">
    <property type="term" value="F:iron-sulfur cluster binding"/>
    <property type="evidence" value="ECO:0007669"/>
    <property type="project" value="UniProtKB-KW"/>
</dbReference>
<keyword evidence="6" id="KW-0963">Cytoplasm</keyword>
<evidence type="ECO:0000256" key="16">
    <source>
        <dbReference type="ARBA" id="ARBA00048403"/>
    </source>
</evidence>
<dbReference type="FunFam" id="3.40.50.11840:FF:000001">
    <property type="entry name" value="2-(3-amino-3-carboxypropyl)histidine synthase subunit 1"/>
    <property type="match status" value="1"/>
</dbReference>
<evidence type="ECO:0000313" key="20">
    <source>
        <dbReference type="Proteomes" id="UP000092666"/>
    </source>
</evidence>
<dbReference type="Proteomes" id="UP000092666">
    <property type="component" value="Unassembled WGS sequence"/>
</dbReference>
<dbReference type="UniPathway" id="UPA00559"/>
<keyword evidence="7" id="KW-0808">Transferase</keyword>
<feature type="region of interest" description="Disordered" evidence="18">
    <location>
        <begin position="1"/>
        <end position="54"/>
    </location>
</feature>
<keyword evidence="9" id="KW-0479">Metal-binding</keyword>
<evidence type="ECO:0000256" key="1">
    <source>
        <dbReference type="ARBA" id="ARBA00001966"/>
    </source>
</evidence>